<name>A0AAJ2U2K2_ALKPS</name>
<dbReference type="Proteomes" id="UP001285636">
    <property type="component" value="Unassembled WGS sequence"/>
</dbReference>
<dbReference type="RefSeq" id="WP_323466621.1">
    <property type="nucleotide sequence ID" value="NZ_CP144224.1"/>
</dbReference>
<proteinExistence type="predicted"/>
<accession>A0AAJ2U2K2</accession>
<dbReference type="EMBL" id="JAWJAY010000001">
    <property type="protein sequence ID" value="MDV2885482.1"/>
    <property type="molecule type" value="Genomic_DNA"/>
</dbReference>
<protein>
    <submittedName>
        <fullName evidence="1">Uncharacterized protein</fullName>
    </submittedName>
</protein>
<sequence>MGRLNTYSPRFISNPVDLVAEHKEKLVAFAGKTIESIWIAWDHQSNRWLREMPVVIEAGNEQIELCANRIGEYSITFNTINLELAPSSMQISWEENKLNEIHRVLNQEIRSIEMIESTVHTSCLKEDQLSGKVAVDYVIDGIGFNLERGYLAVCNGLDENIILTSNDFHQTIKCTSIE</sequence>
<reference evidence="1" key="1">
    <citation type="submission" date="2023-10" db="EMBL/GenBank/DDBJ databases">
        <title>Screening of Alkalihalophilus pseudofirmusBZ-TG-HK211 and Its Alleviation of Salt Stress on Rapeseed Growth.</title>
        <authorList>
            <person name="Zhao B."/>
            <person name="Guo T."/>
        </authorList>
    </citation>
    <scope>NUCLEOTIDE SEQUENCE</scope>
    <source>
        <strain evidence="1">BZ-TG-HK211</strain>
    </source>
</reference>
<dbReference type="AlphaFoldDB" id="A0AAJ2U2K2"/>
<organism evidence="1 2">
    <name type="scientific">Alkalihalophilus pseudofirmus</name>
    <name type="common">Bacillus pseudofirmus</name>
    <dbReference type="NCBI Taxonomy" id="79885"/>
    <lineage>
        <taxon>Bacteria</taxon>
        <taxon>Bacillati</taxon>
        <taxon>Bacillota</taxon>
        <taxon>Bacilli</taxon>
        <taxon>Bacillales</taxon>
        <taxon>Bacillaceae</taxon>
        <taxon>Alkalihalophilus</taxon>
    </lineage>
</organism>
<evidence type="ECO:0000313" key="1">
    <source>
        <dbReference type="EMBL" id="MDV2885482.1"/>
    </source>
</evidence>
<evidence type="ECO:0000313" key="2">
    <source>
        <dbReference type="Proteomes" id="UP001285636"/>
    </source>
</evidence>
<comment type="caution">
    <text evidence="1">The sequence shown here is derived from an EMBL/GenBank/DDBJ whole genome shotgun (WGS) entry which is preliminary data.</text>
</comment>
<gene>
    <name evidence="1" type="ORF">RYX45_09810</name>
</gene>